<accession>A0A9W7FLJ3</accession>
<dbReference type="Gene3D" id="2.60.120.620">
    <property type="entry name" value="q2cbj1_9rhob like domain"/>
    <property type="match status" value="1"/>
</dbReference>
<evidence type="ECO:0000313" key="3">
    <source>
        <dbReference type="Proteomes" id="UP001165122"/>
    </source>
</evidence>
<sequence>MRPLLLFSLLLSLTQTSYTTASASPPSSSSSFTEVSSKLLWSTLLSTFEVHEPIQIPLVDAAISAYTHFIPKSNPNSDAILGDQFYLAQVSPQGTNKVFQQDPTFTQLKETMAEVFSYTLQQFFNVQPTKQQLDGLFCWATVGGGPNPESQTFHPPHTHKNSVLSAVYYASIPTPSAPITFQDPRGSWTSQIHAHQPQNNTIVVFPSWLEHYIGVTPSSPQYRISYSCNLPGSHHTTTDLNIEL</sequence>
<protein>
    <recommendedName>
        <fullName evidence="4">Prolyl 4-hydroxylase alpha subunit Fe(2+) 2OG dioxygenase domain-containing protein</fullName>
    </recommendedName>
</protein>
<gene>
    <name evidence="2" type="ORF">TrLO_g13061</name>
</gene>
<reference evidence="3" key="1">
    <citation type="journal article" date="2023" name="Commun. Biol.">
        <title>Genome analysis of Parmales, the sister group of diatoms, reveals the evolutionary specialization of diatoms from phago-mixotrophs to photoautotrophs.</title>
        <authorList>
            <person name="Ban H."/>
            <person name="Sato S."/>
            <person name="Yoshikawa S."/>
            <person name="Yamada K."/>
            <person name="Nakamura Y."/>
            <person name="Ichinomiya M."/>
            <person name="Sato N."/>
            <person name="Blanc-Mathieu R."/>
            <person name="Endo H."/>
            <person name="Kuwata A."/>
            <person name="Ogata H."/>
        </authorList>
    </citation>
    <scope>NUCLEOTIDE SEQUENCE [LARGE SCALE GENOMIC DNA]</scope>
    <source>
        <strain evidence="3">NIES 3700</strain>
    </source>
</reference>
<dbReference type="InterPro" id="IPR012668">
    <property type="entry name" value="CHP02466"/>
</dbReference>
<evidence type="ECO:0000256" key="1">
    <source>
        <dbReference type="SAM" id="SignalP"/>
    </source>
</evidence>
<evidence type="ECO:0008006" key="4">
    <source>
        <dbReference type="Google" id="ProtNLM"/>
    </source>
</evidence>
<dbReference type="Pfam" id="PF13759">
    <property type="entry name" value="2OG-FeII_Oxy_5"/>
    <property type="match status" value="1"/>
</dbReference>
<organism evidence="2 3">
    <name type="scientific">Triparma laevis f. longispina</name>
    <dbReference type="NCBI Taxonomy" id="1714387"/>
    <lineage>
        <taxon>Eukaryota</taxon>
        <taxon>Sar</taxon>
        <taxon>Stramenopiles</taxon>
        <taxon>Ochrophyta</taxon>
        <taxon>Bolidophyceae</taxon>
        <taxon>Parmales</taxon>
        <taxon>Triparmaceae</taxon>
        <taxon>Triparma</taxon>
    </lineage>
</organism>
<keyword evidence="3" id="KW-1185">Reference proteome</keyword>
<feature type="chain" id="PRO_5040943234" description="Prolyl 4-hydroxylase alpha subunit Fe(2+) 2OG dioxygenase domain-containing protein" evidence="1">
    <location>
        <begin position="22"/>
        <end position="244"/>
    </location>
</feature>
<keyword evidence="1" id="KW-0732">Signal</keyword>
<evidence type="ECO:0000313" key="2">
    <source>
        <dbReference type="EMBL" id="GMI14213.1"/>
    </source>
</evidence>
<proteinExistence type="predicted"/>
<feature type="signal peptide" evidence="1">
    <location>
        <begin position="1"/>
        <end position="21"/>
    </location>
</feature>
<dbReference type="EMBL" id="BRXW01000209">
    <property type="protein sequence ID" value="GMI14213.1"/>
    <property type="molecule type" value="Genomic_DNA"/>
</dbReference>
<comment type="caution">
    <text evidence="2">The sequence shown here is derived from an EMBL/GenBank/DDBJ whole genome shotgun (WGS) entry which is preliminary data.</text>
</comment>
<dbReference type="OrthoDB" id="193301at2759"/>
<dbReference type="AlphaFoldDB" id="A0A9W7FLJ3"/>
<name>A0A9W7FLJ3_9STRA</name>
<dbReference type="Proteomes" id="UP001165122">
    <property type="component" value="Unassembled WGS sequence"/>
</dbReference>